<keyword evidence="1" id="KW-1133">Transmembrane helix</keyword>
<evidence type="ECO:0000313" key="3">
    <source>
        <dbReference type="Proteomes" id="UP000671862"/>
    </source>
</evidence>
<organism evidence="2 3">
    <name type="scientific">Thermosipho ferrireducens</name>
    <dbReference type="NCBI Taxonomy" id="2571116"/>
    <lineage>
        <taxon>Bacteria</taxon>
        <taxon>Thermotogati</taxon>
        <taxon>Thermotogota</taxon>
        <taxon>Thermotogae</taxon>
        <taxon>Thermotogales</taxon>
        <taxon>Fervidobacteriaceae</taxon>
        <taxon>Thermosipho</taxon>
    </lineage>
</organism>
<keyword evidence="1" id="KW-0472">Membrane</keyword>
<keyword evidence="3" id="KW-1185">Reference proteome</keyword>
<keyword evidence="1" id="KW-0812">Transmembrane</keyword>
<evidence type="ECO:0000313" key="2">
    <source>
        <dbReference type="EMBL" id="QTA38395.1"/>
    </source>
</evidence>
<dbReference type="Proteomes" id="UP000671862">
    <property type="component" value="Chromosome"/>
</dbReference>
<dbReference type="EMBL" id="CP071446">
    <property type="protein sequence ID" value="QTA38395.1"/>
    <property type="molecule type" value="Genomic_DNA"/>
</dbReference>
<name>A0ABX7S956_9BACT</name>
<reference evidence="2 3" key="1">
    <citation type="submission" date="2021-03" db="EMBL/GenBank/DDBJ databases">
        <title>Thermosipho ferrireducens sp.nov., an anaerobic thermophilic iron-reducing bacterium isolated from a deep-sea hydrothermal sulfide deposits.</title>
        <authorList>
            <person name="Zeng X."/>
            <person name="Chen Y."/>
            <person name="Shao Z."/>
        </authorList>
    </citation>
    <scope>NUCLEOTIDE SEQUENCE [LARGE SCALE GENOMIC DNA]</scope>
    <source>
        <strain evidence="2 3">JL129W03</strain>
    </source>
</reference>
<accession>A0ABX7S956</accession>
<gene>
    <name evidence="2" type="ORF">JYK00_02400</name>
</gene>
<protein>
    <submittedName>
        <fullName evidence="2">Uncharacterized protein</fullName>
    </submittedName>
</protein>
<feature type="transmembrane region" description="Helical" evidence="1">
    <location>
        <begin position="12"/>
        <end position="36"/>
    </location>
</feature>
<proteinExistence type="predicted"/>
<sequence>MVTKRRKNLDLLPIFILFSLITIFIVTVVLSIGNFIRYRDILNKYNALKSYVEKTLNSFETDLKDLKVKLGPNSLIDKYILSTNYLRNLGVDLEYVLSNLEDTPDTGYFMLFVIGDEPSWVTIKKGDTTYFSREIKPGLSKYKFYYFKEPRIKTDYDIKISADSDIVVGKPGKVYMLVFGVGVKYHPTKVVFINEYKITNIRKKFNLYVPGK</sequence>
<evidence type="ECO:0000256" key="1">
    <source>
        <dbReference type="SAM" id="Phobius"/>
    </source>
</evidence>